<evidence type="ECO:0000313" key="1">
    <source>
        <dbReference type="EMBL" id="VDD46300.1"/>
    </source>
</evidence>
<reference evidence="1" key="1">
    <citation type="submission" date="2018-11" db="EMBL/GenBank/DDBJ databases">
        <authorList>
            <consortium name="Genoscope - CEA"/>
            <person name="William W."/>
        </authorList>
    </citation>
    <scope>NUCLEOTIDE SEQUENCE</scope>
</reference>
<dbReference type="PANTHER" id="PTHR47150:SF5">
    <property type="entry name" value="OS07G0546750 PROTEIN"/>
    <property type="match status" value="1"/>
</dbReference>
<organism evidence="1">
    <name type="scientific">Brassica oleracea</name>
    <name type="common">Wild cabbage</name>
    <dbReference type="NCBI Taxonomy" id="3712"/>
    <lineage>
        <taxon>Eukaryota</taxon>
        <taxon>Viridiplantae</taxon>
        <taxon>Streptophyta</taxon>
        <taxon>Embryophyta</taxon>
        <taxon>Tracheophyta</taxon>
        <taxon>Spermatophyta</taxon>
        <taxon>Magnoliopsida</taxon>
        <taxon>eudicotyledons</taxon>
        <taxon>Gunneridae</taxon>
        <taxon>Pentapetalae</taxon>
        <taxon>rosids</taxon>
        <taxon>malvids</taxon>
        <taxon>Brassicales</taxon>
        <taxon>Brassicaceae</taxon>
        <taxon>Brassiceae</taxon>
        <taxon>Brassica</taxon>
    </lineage>
</organism>
<name>A0A3P6F2Y4_BRAOL</name>
<proteinExistence type="predicted"/>
<protein>
    <submittedName>
        <fullName evidence="1">Uncharacterized protein</fullName>
    </submittedName>
</protein>
<sequence>MEEELRDKKAQKDYYNMETVDEEDTYDYLLGKRYFICKDFENDGLHFRQPWVTTIHEEVDRLKERYHEQAKLLRECQALKSNMGDEVDRRLYAVLDEAVDEYIEDTFNNIVENRTFKPRKHAYVERNREEGHNRLWNDYFSEDSTFSAHLFRRRFRMNKEVFLRIINHLSKMLHSFKERRDAVEG</sequence>
<dbReference type="EMBL" id="LR031877">
    <property type="protein sequence ID" value="VDD46300.1"/>
    <property type="molecule type" value="Genomic_DNA"/>
</dbReference>
<dbReference type="AlphaFoldDB" id="A0A3P6F2Y4"/>
<gene>
    <name evidence="1" type="ORF">BOLC5T33847H</name>
</gene>
<dbReference type="PANTHER" id="PTHR47150">
    <property type="entry name" value="OS12G0169200 PROTEIN"/>
    <property type="match status" value="1"/>
</dbReference>
<accession>A0A3P6F2Y4</accession>